<sequence>MSSVSAEALHPALWRGSQLGRNPRHCVATGHAALSAVLPGGGWPLGALTELLAARPGIGELRLLQPALARLDSTRRIVLLRPPCVPHAAAWAAGPLPAERLLWLRPERDGDALWAAEQVLKNGSCGALLYWQPQLRAASLRRLHLAAQAHDMLFFLFRHDAAAHESSPAPLRLQLQPAGNDLRIEVVKRRGPRYESSILVPLLPRLGRRAPAAPQPSLPDPLHAPLDQRPSDAAQPRRPAPAQPLATR</sequence>
<evidence type="ECO:0000313" key="2">
    <source>
        <dbReference type="EMBL" id="GAA4335132.1"/>
    </source>
</evidence>
<dbReference type="SUPFAM" id="SSF52540">
    <property type="entry name" value="P-loop containing nucleoside triphosphate hydrolases"/>
    <property type="match status" value="1"/>
</dbReference>
<dbReference type="NCBIfam" id="NF033429">
    <property type="entry name" value="ImuA_translesion"/>
    <property type="match status" value="1"/>
</dbReference>
<keyword evidence="3" id="KW-1185">Reference proteome</keyword>
<accession>A0ABP8H7D6</accession>
<organism evidence="2 3">
    <name type="scientific">Pigmentiphaga soli</name>
    <dbReference type="NCBI Taxonomy" id="1007095"/>
    <lineage>
        <taxon>Bacteria</taxon>
        <taxon>Pseudomonadati</taxon>
        <taxon>Pseudomonadota</taxon>
        <taxon>Betaproteobacteria</taxon>
        <taxon>Burkholderiales</taxon>
        <taxon>Alcaligenaceae</taxon>
        <taxon>Pigmentiphaga</taxon>
    </lineage>
</organism>
<feature type="region of interest" description="Disordered" evidence="1">
    <location>
        <begin position="209"/>
        <end position="248"/>
    </location>
</feature>
<comment type="caution">
    <text evidence="2">The sequence shown here is derived from an EMBL/GenBank/DDBJ whole genome shotgun (WGS) entry which is preliminary data.</text>
</comment>
<evidence type="ECO:0000256" key="1">
    <source>
        <dbReference type="SAM" id="MobiDB-lite"/>
    </source>
</evidence>
<dbReference type="Gene3D" id="3.40.50.300">
    <property type="entry name" value="P-loop containing nucleotide triphosphate hydrolases"/>
    <property type="match status" value="1"/>
</dbReference>
<evidence type="ECO:0000313" key="3">
    <source>
        <dbReference type="Proteomes" id="UP001501671"/>
    </source>
</evidence>
<reference evidence="3" key="1">
    <citation type="journal article" date="2019" name="Int. J. Syst. Evol. Microbiol.">
        <title>The Global Catalogue of Microorganisms (GCM) 10K type strain sequencing project: providing services to taxonomists for standard genome sequencing and annotation.</title>
        <authorList>
            <consortium name="The Broad Institute Genomics Platform"/>
            <consortium name="The Broad Institute Genome Sequencing Center for Infectious Disease"/>
            <person name="Wu L."/>
            <person name="Ma J."/>
        </authorList>
    </citation>
    <scope>NUCLEOTIDE SEQUENCE [LARGE SCALE GENOMIC DNA]</scope>
    <source>
        <strain evidence="3">JCM 17666</strain>
    </source>
</reference>
<protein>
    <submittedName>
        <fullName evidence="2">Translesion DNA synthesis-associated protein ImuA</fullName>
    </submittedName>
</protein>
<dbReference type="InterPro" id="IPR017166">
    <property type="entry name" value="UCP037290"/>
</dbReference>
<name>A0ABP8H7D6_9BURK</name>
<dbReference type="PIRSF" id="PIRSF037290">
    <property type="entry name" value="UCP037290"/>
    <property type="match status" value="1"/>
</dbReference>
<dbReference type="InterPro" id="IPR047610">
    <property type="entry name" value="ImuA_translesion"/>
</dbReference>
<dbReference type="Proteomes" id="UP001501671">
    <property type="component" value="Unassembled WGS sequence"/>
</dbReference>
<proteinExistence type="predicted"/>
<dbReference type="RefSeq" id="WP_345250477.1">
    <property type="nucleotide sequence ID" value="NZ_BAABFO010000013.1"/>
</dbReference>
<dbReference type="InterPro" id="IPR027417">
    <property type="entry name" value="P-loop_NTPase"/>
</dbReference>
<gene>
    <name evidence="2" type="primary">imuA</name>
    <name evidence="2" type="ORF">GCM10023144_28030</name>
</gene>
<dbReference type="EMBL" id="BAABFO010000013">
    <property type="protein sequence ID" value="GAA4335132.1"/>
    <property type="molecule type" value="Genomic_DNA"/>
</dbReference>